<feature type="region of interest" description="Disordered" evidence="1">
    <location>
        <begin position="67"/>
        <end position="92"/>
    </location>
</feature>
<evidence type="ECO:0000313" key="2">
    <source>
        <dbReference type="EMBL" id="KAA6354070.1"/>
    </source>
</evidence>
<organism evidence="2 3">
    <name type="scientific">Streblomastix strix</name>
    <dbReference type="NCBI Taxonomy" id="222440"/>
    <lineage>
        <taxon>Eukaryota</taxon>
        <taxon>Metamonada</taxon>
        <taxon>Preaxostyla</taxon>
        <taxon>Oxymonadida</taxon>
        <taxon>Streblomastigidae</taxon>
        <taxon>Streblomastix</taxon>
    </lineage>
</organism>
<name>A0A5J4T973_9EUKA</name>
<evidence type="ECO:0000256" key="1">
    <source>
        <dbReference type="SAM" id="MobiDB-lite"/>
    </source>
</evidence>
<feature type="compositionally biased region" description="Basic and acidic residues" evidence="1">
    <location>
        <begin position="67"/>
        <end position="77"/>
    </location>
</feature>
<dbReference type="EMBL" id="SNRW01036966">
    <property type="protein sequence ID" value="KAA6354070.1"/>
    <property type="molecule type" value="Genomic_DNA"/>
</dbReference>
<feature type="region of interest" description="Disordered" evidence="1">
    <location>
        <begin position="27"/>
        <end position="49"/>
    </location>
</feature>
<protein>
    <submittedName>
        <fullName evidence="2">Uncharacterized protein</fullName>
    </submittedName>
</protein>
<dbReference type="AlphaFoldDB" id="A0A5J4T973"/>
<reference evidence="2 3" key="1">
    <citation type="submission" date="2019-03" db="EMBL/GenBank/DDBJ databases">
        <title>Single cell metagenomics reveals metabolic interactions within the superorganism composed of flagellate Streblomastix strix and complex community of Bacteroidetes bacteria on its surface.</title>
        <authorList>
            <person name="Treitli S.C."/>
            <person name="Kolisko M."/>
            <person name="Husnik F."/>
            <person name="Keeling P."/>
            <person name="Hampl V."/>
        </authorList>
    </citation>
    <scope>NUCLEOTIDE SEQUENCE [LARGE SCALE GENOMIC DNA]</scope>
    <source>
        <strain evidence="2">ST1C</strain>
    </source>
</reference>
<feature type="non-terminal residue" evidence="2">
    <location>
        <position position="151"/>
    </location>
</feature>
<comment type="caution">
    <text evidence="2">The sequence shown here is derived from an EMBL/GenBank/DDBJ whole genome shotgun (WGS) entry which is preliminary data.</text>
</comment>
<sequence length="151" mass="17207">MRENTLSLIRRKTYPFSTTLPQSILGLSSSQTNSKHSRMNKQSAASSAHNTIARVVSELEEKMSAKIDLKKGRKQNEENTQQNKEQEIFQSQSVEQEFEQKIAQQEKDSIPIIDNNVKFSFAIPIYGPDLSDSYNLLPQQIPQQSDIDGYE</sequence>
<dbReference type="Proteomes" id="UP000324800">
    <property type="component" value="Unassembled WGS sequence"/>
</dbReference>
<feature type="compositionally biased region" description="Low complexity" evidence="1">
    <location>
        <begin position="78"/>
        <end position="92"/>
    </location>
</feature>
<gene>
    <name evidence="2" type="ORF">EZS28_050403</name>
</gene>
<accession>A0A5J4T973</accession>
<evidence type="ECO:0000313" key="3">
    <source>
        <dbReference type="Proteomes" id="UP000324800"/>
    </source>
</evidence>
<proteinExistence type="predicted"/>